<dbReference type="PANTHER" id="PTHR35167">
    <property type="entry name" value="OS05G0216466 PROTEIN"/>
    <property type="match status" value="1"/>
</dbReference>
<evidence type="ECO:0000313" key="2">
    <source>
        <dbReference type="EMBL" id="RDX84499.1"/>
    </source>
</evidence>
<feature type="non-terminal residue" evidence="2">
    <location>
        <position position="1"/>
    </location>
</feature>
<feature type="compositionally biased region" description="Basic and acidic residues" evidence="1">
    <location>
        <begin position="44"/>
        <end position="54"/>
    </location>
</feature>
<gene>
    <name evidence="2" type="ORF">CR513_34440</name>
</gene>
<reference evidence="2" key="1">
    <citation type="submission" date="2018-05" db="EMBL/GenBank/DDBJ databases">
        <title>Draft genome of Mucuna pruriens seed.</title>
        <authorList>
            <person name="Nnadi N.E."/>
            <person name="Vos R."/>
            <person name="Hasami M.H."/>
            <person name="Devisetty U.K."/>
            <person name="Aguiy J.C."/>
        </authorList>
    </citation>
    <scope>NUCLEOTIDE SEQUENCE [LARGE SCALE GENOMIC DNA]</scope>
    <source>
        <strain evidence="2">JCA_2017</strain>
    </source>
</reference>
<evidence type="ECO:0000256" key="1">
    <source>
        <dbReference type="SAM" id="MobiDB-lite"/>
    </source>
</evidence>
<accession>A0A371G1R5</accession>
<evidence type="ECO:0000313" key="3">
    <source>
        <dbReference type="Proteomes" id="UP000257109"/>
    </source>
</evidence>
<comment type="caution">
    <text evidence="2">The sequence shown here is derived from an EMBL/GenBank/DDBJ whole genome shotgun (WGS) entry which is preliminary data.</text>
</comment>
<dbReference type="Proteomes" id="UP000257109">
    <property type="component" value="Unassembled WGS sequence"/>
</dbReference>
<dbReference type="OrthoDB" id="1739516at2759"/>
<name>A0A371G1R5_MUCPR</name>
<dbReference type="PANTHER" id="PTHR35167:SF3">
    <property type="entry name" value="OS05G0216466 PROTEIN"/>
    <property type="match status" value="1"/>
</dbReference>
<keyword evidence="3" id="KW-1185">Reference proteome</keyword>
<protein>
    <submittedName>
        <fullName evidence="2">Uncharacterized protein</fullName>
    </submittedName>
</protein>
<dbReference type="AlphaFoldDB" id="A0A371G1R5"/>
<organism evidence="2 3">
    <name type="scientific">Mucuna pruriens</name>
    <name type="common">Velvet bean</name>
    <name type="synonym">Dolichos pruriens</name>
    <dbReference type="NCBI Taxonomy" id="157652"/>
    <lineage>
        <taxon>Eukaryota</taxon>
        <taxon>Viridiplantae</taxon>
        <taxon>Streptophyta</taxon>
        <taxon>Embryophyta</taxon>
        <taxon>Tracheophyta</taxon>
        <taxon>Spermatophyta</taxon>
        <taxon>Magnoliopsida</taxon>
        <taxon>eudicotyledons</taxon>
        <taxon>Gunneridae</taxon>
        <taxon>Pentapetalae</taxon>
        <taxon>rosids</taxon>
        <taxon>fabids</taxon>
        <taxon>Fabales</taxon>
        <taxon>Fabaceae</taxon>
        <taxon>Papilionoideae</taxon>
        <taxon>50 kb inversion clade</taxon>
        <taxon>NPAAA clade</taxon>
        <taxon>indigoferoid/millettioid clade</taxon>
        <taxon>Phaseoleae</taxon>
        <taxon>Mucuna</taxon>
    </lineage>
</organism>
<feature type="region of interest" description="Disordered" evidence="1">
    <location>
        <begin position="27"/>
        <end position="55"/>
    </location>
</feature>
<dbReference type="EMBL" id="QJKJ01007031">
    <property type="protein sequence ID" value="RDX84499.1"/>
    <property type="molecule type" value="Genomic_DNA"/>
</dbReference>
<proteinExistence type="predicted"/>
<sequence length="110" mass="12324">MAEAPSSGKRKPQITESDMEAAQQLIQLSEDSSSDDIAGKRNRSWGEQEVHQRPSDITIANKIREIFGEDEVSQPKKQRRYRSLTNIYMATTPISVLQRGLGGELPNPLN</sequence>